<name>A0A8S5RH73_9VIRU</name>
<sequence>MILISPYPLKYIFLIIKSRRTATKTRICWKTNYIWYSSSSIA</sequence>
<evidence type="ECO:0000313" key="1">
    <source>
        <dbReference type="EMBL" id="DAE30727.1"/>
    </source>
</evidence>
<protein>
    <submittedName>
        <fullName evidence="1">Uncharacterized protein</fullName>
    </submittedName>
</protein>
<proteinExistence type="predicted"/>
<accession>A0A8S5RH73</accession>
<organism evidence="1">
    <name type="scientific">virus sp. ctML55</name>
    <dbReference type="NCBI Taxonomy" id="2827627"/>
    <lineage>
        <taxon>Viruses</taxon>
    </lineage>
</organism>
<reference evidence="1" key="1">
    <citation type="journal article" date="2021" name="Proc. Natl. Acad. Sci. U.S.A.">
        <title>A Catalog of Tens of Thousands of Viruses from Human Metagenomes Reveals Hidden Associations with Chronic Diseases.</title>
        <authorList>
            <person name="Tisza M.J."/>
            <person name="Buck C.B."/>
        </authorList>
    </citation>
    <scope>NUCLEOTIDE SEQUENCE</scope>
    <source>
        <strain evidence="1">CtML55</strain>
    </source>
</reference>
<dbReference type="EMBL" id="BK059105">
    <property type="protein sequence ID" value="DAE30727.1"/>
    <property type="molecule type" value="Genomic_DNA"/>
</dbReference>